<dbReference type="SUPFAM" id="SSF53335">
    <property type="entry name" value="S-adenosyl-L-methionine-dependent methyltransferases"/>
    <property type="match status" value="1"/>
</dbReference>
<dbReference type="InterPro" id="IPR029063">
    <property type="entry name" value="SAM-dependent_MTases_sf"/>
</dbReference>
<feature type="binding site" evidence="6">
    <location>
        <position position="103"/>
    </location>
    <ligand>
        <name>S-adenosyl-L-methionine</name>
        <dbReference type="ChEBI" id="CHEBI:59789"/>
    </ligand>
</feature>
<dbReference type="Gene3D" id="1.10.150.170">
    <property type="entry name" value="Putative methyltransferase TM0872, insert domain"/>
    <property type="match status" value="1"/>
</dbReference>
<feature type="binding site" evidence="6">
    <location>
        <position position="110"/>
    </location>
    <ligand>
        <name>S-adenosyl-L-methionine</name>
        <dbReference type="ChEBI" id="CHEBI:59789"/>
    </ligand>
</feature>
<evidence type="ECO:0000256" key="5">
    <source>
        <dbReference type="ARBA" id="ARBA00022691"/>
    </source>
</evidence>
<evidence type="ECO:0000256" key="6">
    <source>
        <dbReference type="HAMAP-Rule" id="MF_01007"/>
    </source>
</evidence>
<evidence type="ECO:0000313" key="9">
    <source>
        <dbReference type="Proteomes" id="UP000551327"/>
    </source>
</evidence>
<dbReference type="EC" id="2.1.1.199" evidence="6"/>
<dbReference type="InterPro" id="IPR023397">
    <property type="entry name" value="SAM-dep_MeTrfase_MraW_recog"/>
</dbReference>
<name>A0A7X1FWK7_9SPHN</name>
<comment type="catalytic activity">
    <reaction evidence="6">
        <text>cytidine(1402) in 16S rRNA + S-adenosyl-L-methionine = N(4)-methylcytidine(1402) in 16S rRNA + S-adenosyl-L-homocysteine + H(+)</text>
        <dbReference type="Rhea" id="RHEA:42928"/>
        <dbReference type="Rhea" id="RHEA-COMP:10286"/>
        <dbReference type="Rhea" id="RHEA-COMP:10287"/>
        <dbReference type="ChEBI" id="CHEBI:15378"/>
        <dbReference type="ChEBI" id="CHEBI:57856"/>
        <dbReference type="ChEBI" id="CHEBI:59789"/>
        <dbReference type="ChEBI" id="CHEBI:74506"/>
        <dbReference type="ChEBI" id="CHEBI:82748"/>
        <dbReference type="EC" id="2.1.1.199"/>
    </reaction>
</comment>
<reference evidence="8 9" key="1">
    <citation type="submission" date="2020-08" db="EMBL/GenBank/DDBJ databases">
        <title>The genome sequence of type strain Novosphingobium piscinae KCTC 42194.</title>
        <authorList>
            <person name="Liu Y."/>
        </authorList>
    </citation>
    <scope>NUCLEOTIDE SEQUENCE [LARGE SCALE GENOMIC DNA]</scope>
    <source>
        <strain evidence="8 9">KCTC 42194</strain>
    </source>
</reference>
<dbReference type="EMBL" id="JACLAX010000003">
    <property type="protein sequence ID" value="MBC2668281.1"/>
    <property type="molecule type" value="Genomic_DNA"/>
</dbReference>
<dbReference type="HAMAP" id="MF_01007">
    <property type="entry name" value="16SrRNA_methyltr_H"/>
    <property type="match status" value="1"/>
</dbReference>
<dbReference type="Pfam" id="PF01795">
    <property type="entry name" value="Methyltransf_5"/>
    <property type="match status" value="1"/>
</dbReference>
<feature type="binding site" evidence="6">
    <location>
        <position position="82"/>
    </location>
    <ligand>
        <name>S-adenosyl-L-methionine</name>
        <dbReference type="ChEBI" id="CHEBI:59789"/>
    </ligand>
</feature>
<keyword evidence="6" id="KW-0963">Cytoplasm</keyword>
<organism evidence="8 9">
    <name type="scientific">Novosphingobium piscinae</name>
    <dbReference type="NCBI Taxonomy" id="1507448"/>
    <lineage>
        <taxon>Bacteria</taxon>
        <taxon>Pseudomonadati</taxon>
        <taxon>Pseudomonadota</taxon>
        <taxon>Alphaproteobacteria</taxon>
        <taxon>Sphingomonadales</taxon>
        <taxon>Sphingomonadaceae</taxon>
        <taxon>Novosphingobium</taxon>
    </lineage>
</organism>
<evidence type="ECO:0000256" key="3">
    <source>
        <dbReference type="ARBA" id="ARBA00022603"/>
    </source>
</evidence>
<protein>
    <recommendedName>
        <fullName evidence="6">Ribosomal RNA small subunit methyltransferase H</fullName>
        <ecNumber evidence="6">2.1.1.199</ecNumber>
    </recommendedName>
    <alternativeName>
        <fullName evidence="6">16S rRNA m(4)C1402 methyltransferase</fullName>
    </alternativeName>
    <alternativeName>
        <fullName evidence="6">rRNA (cytosine-N(4)-)-methyltransferase RsmH</fullName>
    </alternativeName>
</protein>
<keyword evidence="4 6" id="KW-0808">Transferase</keyword>
<feature type="region of interest" description="Disordered" evidence="7">
    <location>
        <begin position="286"/>
        <end position="316"/>
    </location>
</feature>
<keyword evidence="3 6" id="KW-0489">Methyltransferase</keyword>
<keyword evidence="2 6" id="KW-0698">rRNA processing</keyword>
<keyword evidence="9" id="KW-1185">Reference proteome</keyword>
<comment type="similarity">
    <text evidence="1 6">Belongs to the methyltransferase superfamily. RsmH family.</text>
</comment>
<dbReference type="GO" id="GO:0071424">
    <property type="term" value="F:rRNA (cytosine-N4-)-methyltransferase activity"/>
    <property type="evidence" value="ECO:0007669"/>
    <property type="project" value="UniProtKB-UniRule"/>
</dbReference>
<dbReference type="SUPFAM" id="SSF81799">
    <property type="entry name" value="Putative methyltransferase TM0872, insert domain"/>
    <property type="match status" value="1"/>
</dbReference>
<dbReference type="AlphaFoldDB" id="A0A7X1FWK7"/>
<evidence type="ECO:0000256" key="4">
    <source>
        <dbReference type="ARBA" id="ARBA00022679"/>
    </source>
</evidence>
<comment type="caution">
    <text evidence="8">The sequence shown here is derived from an EMBL/GenBank/DDBJ whole genome shotgun (WGS) entry which is preliminary data.</text>
</comment>
<accession>A0A7X1FWK7</accession>
<dbReference type="GO" id="GO:0070475">
    <property type="term" value="P:rRNA base methylation"/>
    <property type="evidence" value="ECO:0007669"/>
    <property type="project" value="UniProtKB-UniRule"/>
</dbReference>
<evidence type="ECO:0000256" key="1">
    <source>
        <dbReference type="ARBA" id="ARBA00010396"/>
    </source>
</evidence>
<dbReference type="PANTHER" id="PTHR11265">
    <property type="entry name" value="S-ADENOSYL-METHYLTRANSFERASE MRAW"/>
    <property type="match status" value="1"/>
</dbReference>
<proteinExistence type="inferred from homology"/>
<dbReference type="PANTHER" id="PTHR11265:SF0">
    <property type="entry name" value="12S RRNA N4-METHYLCYTIDINE METHYLTRANSFERASE"/>
    <property type="match status" value="1"/>
</dbReference>
<comment type="function">
    <text evidence="6">Specifically methylates the N4 position of cytidine in position 1402 (C1402) of 16S rRNA.</text>
</comment>
<dbReference type="Gene3D" id="3.40.50.150">
    <property type="entry name" value="Vaccinia Virus protein VP39"/>
    <property type="match status" value="1"/>
</dbReference>
<feature type="binding site" evidence="6">
    <location>
        <position position="53"/>
    </location>
    <ligand>
        <name>S-adenosyl-L-methionine</name>
        <dbReference type="ChEBI" id="CHEBI:59789"/>
    </ligand>
</feature>
<keyword evidence="5 6" id="KW-0949">S-adenosyl-L-methionine</keyword>
<feature type="compositionally biased region" description="Low complexity" evidence="7">
    <location>
        <begin position="295"/>
        <end position="316"/>
    </location>
</feature>
<dbReference type="GO" id="GO:0005737">
    <property type="term" value="C:cytoplasm"/>
    <property type="evidence" value="ECO:0007669"/>
    <property type="project" value="UniProtKB-SubCell"/>
</dbReference>
<evidence type="ECO:0000313" key="8">
    <source>
        <dbReference type="EMBL" id="MBC2668281.1"/>
    </source>
</evidence>
<comment type="subcellular location">
    <subcellularLocation>
        <location evidence="6">Cytoplasm</location>
    </subcellularLocation>
</comment>
<feature type="binding site" evidence="6">
    <location>
        <begin position="36"/>
        <end position="38"/>
    </location>
    <ligand>
        <name>S-adenosyl-L-methionine</name>
        <dbReference type="ChEBI" id="CHEBI:59789"/>
    </ligand>
</feature>
<sequence>MSGVGVPHIPVLLDEVAAALHPAPGDVIVDATFGAGGYTRRLLATGATVHAFDRDPDAIAAGQRWAADQAEPPRLVLHPRRFSEMVASLADLGIARVDGVVMDIGVSSMQLDQAERGFAFAVDGPLDMRMGQTGESAADFLNTAAESTIADVLYQYGEERQSRRVARAIVAARPLSTTGELAAVVRRALGHKPGAPKDPATRSFQAIRIHINAELDELRAGLAAAETLLGEGGRLAVVSFHSLEDRIVKQFLREASGAVAGASRHMPATQAAFAPTFAAVSKGIRPSERELAANPRSRSATLRAATRTAAPARRAA</sequence>
<evidence type="ECO:0000256" key="7">
    <source>
        <dbReference type="SAM" id="MobiDB-lite"/>
    </source>
</evidence>
<dbReference type="NCBIfam" id="TIGR00006">
    <property type="entry name" value="16S rRNA (cytosine(1402)-N(4))-methyltransferase RsmH"/>
    <property type="match status" value="1"/>
</dbReference>
<gene>
    <name evidence="6 8" type="primary">rsmH</name>
    <name evidence="8" type="ORF">H7F53_03880</name>
</gene>
<evidence type="ECO:0000256" key="2">
    <source>
        <dbReference type="ARBA" id="ARBA00022552"/>
    </source>
</evidence>
<dbReference type="InterPro" id="IPR002903">
    <property type="entry name" value="RsmH"/>
</dbReference>
<dbReference type="Proteomes" id="UP000551327">
    <property type="component" value="Unassembled WGS sequence"/>
</dbReference>
<dbReference type="RefSeq" id="WP_185678177.1">
    <property type="nucleotide sequence ID" value="NZ_JACLAX010000003.1"/>
</dbReference>
<dbReference type="PIRSF" id="PIRSF004486">
    <property type="entry name" value="MraW"/>
    <property type="match status" value="1"/>
</dbReference>